<dbReference type="AlphaFoldDB" id="A0A518GAS6"/>
<sequence precursor="true">MKNLLQFVILSSICCFTSTGLLAQDTKLKNVDPSGTWRWTFDGNGNTIKSALSLDADPKGKVTGILVANDREIKVLEGSIKGNELQLKIKFEMQEREIHGAFRGEIDGDHLAGNIEFKSDEGAREFPWKAERSVEAADLLGTWDVVVETPDGELKSELKVTKKGEQIAIVVKTQDGDKVEAKGIKLEKNHLHYALDLQYEGSDLALSVKGRPYGSKLAGTMEYAINGDSGELDFHGVRQMDAKK</sequence>
<dbReference type="KEGG" id="ahel:Q31a_40320"/>
<dbReference type="Proteomes" id="UP000318017">
    <property type="component" value="Chromosome"/>
</dbReference>
<gene>
    <name evidence="2" type="ORF">Q31a_40320</name>
</gene>
<evidence type="ECO:0008006" key="4">
    <source>
        <dbReference type="Google" id="ProtNLM"/>
    </source>
</evidence>
<organism evidence="2 3">
    <name type="scientific">Aureliella helgolandensis</name>
    <dbReference type="NCBI Taxonomy" id="2527968"/>
    <lineage>
        <taxon>Bacteria</taxon>
        <taxon>Pseudomonadati</taxon>
        <taxon>Planctomycetota</taxon>
        <taxon>Planctomycetia</taxon>
        <taxon>Pirellulales</taxon>
        <taxon>Pirellulaceae</taxon>
        <taxon>Aureliella</taxon>
    </lineage>
</organism>
<feature type="chain" id="PRO_5021928897" description="Lipocalin-like domain-containing protein" evidence="1">
    <location>
        <begin position="24"/>
        <end position="244"/>
    </location>
</feature>
<proteinExistence type="predicted"/>
<evidence type="ECO:0000313" key="3">
    <source>
        <dbReference type="Proteomes" id="UP000318017"/>
    </source>
</evidence>
<evidence type="ECO:0000313" key="2">
    <source>
        <dbReference type="EMBL" id="QDV25705.1"/>
    </source>
</evidence>
<keyword evidence="1" id="KW-0732">Signal</keyword>
<dbReference type="EMBL" id="CP036298">
    <property type="protein sequence ID" value="QDV25705.1"/>
    <property type="molecule type" value="Genomic_DNA"/>
</dbReference>
<feature type="signal peptide" evidence="1">
    <location>
        <begin position="1"/>
        <end position="23"/>
    </location>
</feature>
<dbReference type="OrthoDB" id="284144at2"/>
<dbReference type="RefSeq" id="WP_145081165.1">
    <property type="nucleotide sequence ID" value="NZ_CP036298.1"/>
</dbReference>
<name>A0A518GAS6_9BACT</name>
<protein>
    <recommendedName>
        <fullName evidence="4">Lipocalin-like domain-containing protein</fullName>
    </recommendedName>
</protein>
<reference evidence="2 3" key="1">
    <citation type="submission" date="2019-02" db="EMBL/GenBank/DDBJ databases">
        <title>Deep-cultivation of Planctomycetes and their phenomic and genomic characterization uncovers novel biology.</title>
        <authorList>
            <person name="Wiegand S."/>
            <person name="Jogler M."/>
            <person name="Boedeker C."/>
            <person name="Pinto D."/>
            <person name="Vollmers J."/>
            <person name="Rivas-Marin E."/>
            <person name="Kohn T."/>
            <person name="Peeters S.H."/>
            <person name="Heuer A."/>
            <person name="Rast P."/>
            <person name="Oberbeckmann S."/>
            <person name="Bunk B."/>
            <person name="Jeske O."/>
            <person name="Meyerdierks A."/>
            <person name="Storesund J.E."/>
            <person name="Kallscheuer N."/>
            <person name="Luecker S."/>
            <person name="Lage O.M."/>
            <person name="Pohl T."/>
            <person name="Merkel B.J."/>
            <person name="Hornburger P."/>
            <person name="Mueller R.-W."/>
            <person name="Bruemmer F."/>
            <person name="Labrenz M."/>
            <person name="Spormann A.M."/>
            <person name="Op den Camp H."/>
            <person name="Overmann J."/>
            <person name="Amann R."/>
            <person name="Jetten M.S.M."/>
            <person name="Mascher T."/>
            <person name="Medema M.H."/>
            <person name="Devos D.P."/>
            <person name="Kaster A.-K."/>
            <person name="Ovreas L."/>
            <person name="Rohde M."/>
            <person name="Galperin M.Y."/>
            <person name="Jogler C."/>
        </authorList>
    </citation>
    <scope>NUCLEOTIDE SEQUENCE [LARGE SCALE GENOMIC DNA]</scope>
    <source>
        <strain evidence="2 3">Q31a</strain>
    </source>
</reference>
<accession>A0A518GAS6</accession>
<keyword evidence="3" id="KW-1185">Reference proteome</keyword>
<evidence type="ECO:0000256" key="1">
    <source>
        <dbReference type="SAM" id="SignalP"/>
    </source>
</evidence>